<dbReference type="EMBL" id="JACQCQ010000002">
    <property type="protein sequence ID" value="MBI3627219.1"/>
    <property type="molecule type" value="Genomic_DNA"/>
</dbReference>
<gene>
    <name evidence="1" type="ORF">HY220_00505</name>
</gene>
<protein>
    <submittedName>
        <fullName evidence="1">Uncharacterized protein</fullName>
    </submittedName>
</protein>
<accession>A0A9D6QRP8</accession>
<organism evidence="1 2">
    <name type="scientific">Candidatus Sungiibacteriota bacterium</name>
    <dbReference type="NCBI Taxonomy" id="2750080"/>
    <lineage>
        <taxon>Bacteria</taxon>
        <taxon>Candidatus Sungiibacteriota</taxon>
    </lineage>
</organism>
<dbReference type="Proteomes" id="UP000808388">
    <property type="component" value="Unassembled WGS sequence"/>
</dbReference>
<evidence type="ECO:0000313" key="2">
    <source>
        <dbReference type="Proteomes" id="UP000808388"/>
    </source>
</evidence>
<sequence length="315" mass="35043">MKNLTFFIKLGIFLGLLSLAVFLISAIGHDSNSAAAVILDKHALLAGAPSPKIILVGGSNITYGIDSLRIERDVGRPVVNMGYSLGVGLRFALEEVKPDLKKGDAVLVIPEYEQFQDLFEGNGAILDLVQYDPSLARHITSWRQVREMVKYFPNFLQNNFKRGMVEPLFRRFGLTIGKSERRYYRSDFNAAGDLVGYLKDPRSDSIDISRLNPGYINPAAIEALSNFTAFAKQKGAPVVFIFPSYSTPAYQENKDTVNAIYKKLQQIRDLVIPDSPSDFIFSTGQLFDSSYHLVGAGREDRTSRIIAKLKTVLAH</sequence>
<dbReference type="AlphaFoldDB" id="A0A9D6QRP8"/>
<name>A0A9D6QRP8_9BACT</name>
<reference evidence="1" key="1">
    <citation type="submission" date="2020-07" db="EMBL/GenBank/DDBJ databases">
        <title>Huge and variable diversity of episymbiotic CPR bacteria and DPANN archaea in groundwater ecosystems.</title>
        <authorList>
            <person name="He C.Y."/>
            <person name="Keren R."/>
            <person name="Whittaker M."/>
            <person name="Farag I.F."/>
            <person name="Doudna J."/>
            <person name="Cate J.H.D."/>
            <person name="Banfield J.F."/>
        </authorList>
    </citation>
    <scope>NUCLEOTIDE SEQUENCE</scope>
    <source>
        <strain evidence="1">NC_groundwater_972_Pr1_S-0.2um_49_27</strain>
    </source>
</reference>
<evidence type="ECO:0000313" key="1">
    <source>
        <dbReference type="EMBL" id="MBI3627219.1"/>
    </source>
</evidence>
<proteinExistence type="predicted"/>
<comment type="caution">
    <text evidence="1">The sequence shown here is derived from an EMBL/GenBank/DDBJ whole genome shotgun (WGS) entry which is preliminary data.</text>
</comment>